<keyword evidence="2" id="KW-1185">Reference proteome</keyword>
<protein>
    <submittedName>
        <fullName evidence="1">Uncharacterized protein</fullName>
    </submittedName>
</protein>
<proteinExistence type="predicted"/>
<organism evidence="1 2">
    <name type="scientific">Nestor notabilis</name>
    <name type="common">Kea</name>
    <dbReference type="NCBI Taxonomy" id="176057"/>
    <lineage>
        <taxon>Eukaryota</taxon>
        <taxon>Metazoa</taxon>
        <taxon>Chordata</taxon>
        <taxon>Craniata</taxon>
        <taxon>Vertebrata</taxon>
        <taxon>Euteleostomi</taxon>
        <taxon>Archelosauria</taxon>
        <taxon>Archosauria</taxon>
        <taxon>Dinosauria</taxon>
        <taxon>Saurischia</taxon>
        <taxon>Theropoda</taxon>
        <taxon>Coelurosauria</taxon>
        <taxon>Aves</taxon>
        <taxon>Neognathae</taxon>
        <taxon>Neoaves</taxon>
        <taxon>Telluraves</taxon>
        <taxon>Australaves</taxon>
        <taxon>Psittaciformes</taxon>
        <taxon>Psittacidae</taxon>
        <taxon>Nestor</taxon>
    </lineage>
</organism>
<sequence>ANQNRRIPSVQSLSAASCLLQWQTPFWATGLEKEWATASVESDGKPHFLTLPPLGMALQFPGSSSALPSQAPTASTSCICPFGALSS</sequence>
<name>A0A091S425_NESNO</name>
<dbReference type="AlphaFoldDB" id="A0A091S425"/>
<feature type="non-terminal residue" evidence="1">
    <location>
        <position position="1"/>
    </location>
</feature>
<evidence type="ECO:0000313" key="2">
    <source>
        <dbReference type="Proteomes" id="UP000053840"/>
    </source>
</evidence>
<feature type="non-terminal residue" evidence="1">
    <location>
        <position position="87"/>
    </location>
</feature>
<gene>
    <name evidence="1" type="ORF">N333_07196</name>
</gene>
<evidence type="ECO:0000313" key="1">
    <source>
        <dbReference type="EMBL" id="KFQ49934.1"/>
    </source>
</evidence>
<accession>A0A091S425</accession>
<dbReference type="Proteomes" id="UP000053840">
    <property type="component" value="Unassembled WGS sequence"/>
</dbReference>
<dbReference type="EMBL" id="KK939921">
    <property type="protein sequence ID" value="KFQ49934.1"/>
    <property type="molecule type" value="Genomic_DNA"/>
</dbReference>
<reference evidence="1 2" key="1">
    <citation type="submission" date="2014-04" db="EMBL/GenBank/DDBJ databases">
        <title>Genome evolution of avian class.</title>
        <authorList>
            <person name="Zhang G."/>
            <person name="Li C."/>
        </authorList>
    </citation>
    <scope>NUCLEOTIDE SEQUENCE [LARGE SCALE GENOMIC DNA]</scope>
    <source>
        <strain evidence="1">BGI_N333</strain>
    </source>
</reference>